<evidence type="ECO:0000313" key="7">
    <source>
        <dbReference type="Proteomes" id="UP000309676"/>
    </source>
</evidence>
<feature type="transmembrane region" description="Helical" evidence="5">
    <location>
        <begin position="100"/>
        <end position="124"/>
    </location>
</feature>
<dbReference type="EMBL" id="VCIW01000005">
    <property type="protein sequence ID" value="TLS52534.1"/>
    <property type="molecule type" value="Genomic_DNA"/>
</dbReference>
<reference evidence="6 7" key="1">
    <citation type="submission" date="2019-05" db="EMBL/GenBank/DDBJ databases">
        <authorList>
            <person name="Narsing Rao M.P."/>
            <person name="Li W.J."/>
        </authorList>
    </citation>
    <scope>NUCLEOTIDE SEQUENCE [LARGE SCALE GENOMIC DNA]</scope>
    <source>
        <strain evidence="6 7">SYSU_K30003</strain>
    </source>
</reference>
<evidence type="ECO:0000313" key="6">
    <source>
        <dbReference type="EMBL" id="TLS52534.1"/>
    </source>
</evidence>
<keyword evidence="4 5" id="KW-0472">Membrane</keyword>
<dbReference type="InterPro" id="IPR003689">
    <property type="entry name" value="ZIP"/>
</dbReference>
<name>A0A5R9GGS9_9BACL</name>
<dbReference type="PANTHER" id="PTHR11040:SF44">
    <property type="entry name" value="PROTEIN ZNTC-RELATED"/>
    <property type="match status" value="1"/>
</dbReference>
<keyword evidence="2 5" id="KW-0812">Transmembrane</keyword>
<dbReference type="GO" id="GO:0016020">
    <property type="term" value="C:membrane"/>
    <property type="evidence" value="ECO:0007669"/>
    <property type="project" value="UniProtKB-SubCell"/>
</dbReference>
<evidence type="ECO:0000256" key="2">
    <source>
        <dbReference type="ARBA" id="ARBA00022692"/>
    </source>
</evidence>
<accession>A0A5R9GGS9</accession>
<dbReference type="PANTHER" id="PTHR11040">
    <property type="entry name" value="ZINC/IRON TRANSPORTER"/>
    <property type="match status" value="1"/>
</dbReference>
<feature type="transmembrane region" description="Helical" evidence="5">
    <location>
        <begin position="194"/>
        <end position="218"/>
    </location>
</feature>
<evidence type="ECO:0000256" key="5">
    <source>
        <dbReference type="SAM" id="Phobius"/>
    </source>
</evidence>
<proteinExistence type="predicted"/>
<feature type="transmembrane region" description="Helical" evidence="5">
    <location>
        <begin position="66"/>
        <end position="88"/>
    </location>
</feature>
<dbReference type="Pfam" id="PF02535">
    <property type="entry name" value="Zip"/>
    <property type="match status" value="1"/>
</dbReference>
<gene>
    <name evidence="6" type="ORF">FE782_11180</name>
</gene>
<organism evidence="6 7">
    <name type="scientific">Paenibacillus antri</name>
    <dbReference type="NCBI Taxonomy" id="2582848"/>
    <lineage>
        <taxon>Bacteria</taxon>
        <taxon>Bacillati</taxon>
        <taxon>Bacillota</taxon>
        <taxon>Bacilli</taxon>
        <taxon>Bacillales</taxon>
        <taxon>Paenibacillaceae</taxon>
        <taxon>Paenibacillus</taxon>
    </lineage>
</organism>
<feature type="transmembrane region" description="Helical" evidence="5">
    <location>
        <begin position="37"/>
        <end position="54"/>
    </location>
</feature>
<evidence type="ECO:0000256" key="4">
    <source>
        <dbReference type="ARBA" id="ARBA00023136"/>
    </source>
</evidence>
<keyword evidence="7" id="KW-1185">Reference proteome</keyword>
<protein>
    <submittedName>
        <fullName evidence="6">ZIP family metal transporter</fullName>
    </submittedName>
</protein>
<dbReference type="Proteomes" id="UP000309676">
    <property type="component" value="Unassembled WGS sequence"/>
</dbReference>
<feature type="transmembrane region" description="Helical" evidence="5">
    <location>
        <begin position="6"/>
        <end position="25"/>
    </location>
</feature>
<sequence>MGGNSLLYVGLAAAANVVGGFVFLLKRNWSHRGLHALMALSAGLLLAIAILDFVPESLEHNSFSPIFILIGIIGMYLFQHFVAGHFHFGEEAHVPKHRKSTVVGTIAGMLIHTFFDGFSIAASFTVDFRVGITVFISIFLHKIPDGITISSIIYVFTRNRNKALHAALLLGVSTVAGAIIATLLSNYFVPSEQIVAVAIAFSAGIFIYVALTDLLPAVNATGDRLASSFFFVGVSLYFLLSWVIQSLTPALH</sequence>
<comment type="caution">
    <text evidence="6">The sequence shown here is derived from an EMBL/GenBank/DDBJ whole genome shotgun (WGS) entry which is preliminary data.</text>
</comment>
<evidence type="ECO:0000256" key="3">
    <source>
        <dbReference type="ARBA" id="ARBA00022989"/>
    </source>
</evidence>
<comment type="subcellular location">
    <subcellularLocation>
        <location evidence="1">Membrane</location>
        <topology evidence="1">Multi-pass membrane protein</topology>
    </subcellularLocation>
</comment>
<dbReference type="OrthoDB" id="2374151at2"/>
<feature type="transmembrane region" description="Helical" evidence="5">
    <location>
        <begin position="225"/>
        <end position="244"/>
    </location>
</feature>
<feature type="transmembrane region" description="Helical" evidence="5">
    <location>
        <begin position="168"/>
        <end position="188"/>
    </location>
</feature>
<feature type="transmembrane region" description="Helical" evidence="5">
    <location>
        <begin position="130"/>
        <end position="156"/>
    </location>
</feature>
<dbReference type="AlphaFoldDB" id="A0A5R9GGS9"/>
<keyword evidence="3 5" id="KW-1133">Transmembrane helix</keyword>
<evidence type="ECO:0000256" key="1">
    <source>
        <dbReference type="ARBA" id="ARBA00004141"/>
    </source>
</evidence>
<dbReference type="GO" id="GO:0005385">
    <property type="term" value="F:zinc ion transmembrane transporter activity"/>
    <property type="evidence" value="ECO:0007669"/>
    <property type="project" value="TreeGrafter"/>
</dbReference>